<accession>M1V7G2</accession>
<comment type="subcellular location">
    <subcellularLocation>
        <location evidence="1">Cytoplasm</location>
    </subcellularLocation>
</comment>
<dbReference type="InterPro" id="IPR019376">
    <property type="entry name" value="Myeloid_leukemia_factor"/>
</dbReference>
<evidence type="ECO:0000256" key="1">
    <source>
        <dbReference type="ARBA" id="ARBA00004496"/>
    </source>
</evidence>
<comment type="similarity">
    <text evidence="2">Belongs to the MLF family.</text>
</comment>
<name>M1V7G2_CYAM1</name>
<keyword evidence="7" id="KW-1185">Reference proteome</keyword>
<dbReference type="Proteomes" id="UP000007014">
    <property type="component" value="Chromosome 8"/>
</dbReference>
<dbReference type="KEGG" id="cme:CYME_CMH045C"/>
<dbReference type="GeneID" id="16993379"/>
<feature type="compositionally biased region" description="Basic and acidic residues" evidence="5">
    <location>
        <begin position="156"/>
        <end position="173"/>
    </location>
</feature>
<dbReference type="RefSeq" id="XP_005536030.1">
    <property type="nucleotide sequence ID" value="XM_005535973.1"/>
</dbReference>
<proteinExistence type="inferred from homology"/>
<feature type="compositionally biased region" description="Polar residues" evidence="5">
    <location>
        <begin position="174"/>
        <end position="183"/>
    </location>
</feature>
<keyword evidence="4" id="KW-0597">Phosphoprotein</keyword>
<dbReference type="HOGENOM" id="CLU_1301273_0_0_1"/>
<dbReference type="Gramene" id="CMH045CT">
    <property type="protein sequence ID" value="CMH045CT"/>
    <property type="gene ID" value="CMH045C"/>
</dbReference>
<sequence length="212" mass="23704">MPGFGRLFSSRNSSKDRSTNSRTENVSSSNDFYDDTHLGYGVESRARPIIEEPPDENEAQSSAGVDAWDYPGHHHRDLLNRDALSIWGGDSFSDPFSMMRSMMTEMDSVFRNLDSHFGAFSTFDSVLADTSEHSFAQSTRTIRRTRPDGSVYEETVTTRRAPDGTVEETRTVRDSSTGENRTIANRGFEARALESKTGQGPRIEECPDGEEL</sequence>
<dbReference type="EMBL" id="AP006490">
    <property type="protein sequence ID" value="BAM79744.1"/>
    <property type="molecule type" value="Genomic_DNA"/>
</dbReference>
<evidence type="ECO:0000256" key="4">
    <source>
        <dbReference type="ARBA" id="ARBA00022553"/>
    </source>
</evidence>
<evidence type="ECO:0000313" key="6">
    <source>
        <dbReference type="EMBL" id="BAM79744.1"/>
    </source>
</evidence>
<gene>
    <name evidence="6" type="ORF">CYME_CMH045C</name>
</gene>
<dbReference type="GO" id="GO:0005737">
    <property type="term" value="C:cytoplasm"/>
    <property type="evidence" value="ECO:0007669"/>
    <property type="project" value="UniProtKB-SubCell"/>
</dbReference>
<evidence type="ECO:0000256" key="5">
    <source>
        <dbReference type="SAM" id="MobiDB-lite"/>
    </source>
</evidence>
<evidence type="ECO:0000256" key="3">
    <source>
        <dbReference type="ARBA" id="ARBA00022490"/>
    </source>
</evidence>
<reference evidence="6 7" key="1">
    <citation type="journal article" date="2004" name="Nature">
        <title>Genome sequence of the ultrasmall unicellular red alga Cyanidioschyzon merolae 10D.</title>
        <authorList>
            <person name="Matsuzaki M."/>
            <person name="Misumi O."/>
            <person name="Shin-i T."/>
            <person name="Maruyama S."/>
            <person name="Takahara M."/>
            <person name="Miyagishima S."/>
            <person name="Mori T."/>
            <person name="Nishida K."/>
            <person name="Yagisawa F."/>
            <person name="Nishida K."/>
            <person name="Yoshida Y."/>
            <person name="Nishimura Y."/>
            <person name="Nakao S."/>
            <person name="Kobayashi T."/>
            <person name="Momoyama Y."/>
            <person name="Higashiyama T."/>
            <person name="Minoda A."/>
            <person name="Sano M."/>
            <person name="Nomoto H."/>
            <person name="Oishi K."/>
            <person name="Hayashi H."/>
            <person name="Ohta F."/>
            <person name="Nishizaka S."/>
            <person name="Haga S."/>
            <person name="Miura S."/>
            <person name="Morishita T."/>
            <person name="Kabeya Y."/>
            <person name="Terasawa K."/>
            <person name="Suzuki Y."/>
            <person name="Ishii Y."/>
            <person name="Asakawa S."/>
            <person name="Takano H."/>
            <person name="Ohta N."/>
            <person name="Kuroiwa H."/>
            <person name="Tanaka K."/>
            <person name="Shimizu N."/>
            <person name="Sugano S."/>
            <person name="Sato N."/>
            <person name="Nozaki H."/>
            <person name="Ogasawara N."/>
            <person name="Kohara Y."/>
            <person name="Kuroiwa T."/>
        </authorList>
    </citation>
    <scope>NUCLEOTIDE SEQUENCE [LARGE SCALE GENOMIC DNA]</scope>
    <source>
        <strain evidence="6 7">10D</strain>
    </source>
</reference>
<dbReference type="AlphaFoldDB" id="M1V7G2"/>
<reference evidence="6 7" key="2">
    <citation type="journal article" date="2007" name="BMC Biol.">
        <title>A 100%-complete sequence reveals unusually simple genomic features in the hot-spring red alga Cyanidioschyzon merolae.</title>
        <authorList>
            <person name="Nozaki H."/>
            <person name="Takano H."/>
            <person name="Misumi O."/>
            <person name="Terasawa K."/>
            <person name="Matsuzaki M."/>
            <person name="Maruyama S."/>
            <person name="Nishida K."/>
            <person name="Yagisawa F."/>
            <person name="Yoshida Y."/>
            <person name="Fujiwara T."/>
            <person name="Takio S."/>
            <person name="Tamura K."/>
            <person name="Chung S.J."/>
            <person name="Nakamura S."/>
            <person name="Kuroiwa H."/>
            <person name="Tanaka K."/>
            <person name="Sato N."/>
            <person name="Kuroiwa T."/>
        </authorList>
    </citation>
    <scope>NUCLEOTIDE SEQUENCE [LARGE SCALE GENOMIC DNA]</scope>
    <source>
        <strain evidence="6 7">10D</strain>
    </source>
</reference>
<feature type="region of interest" description="Disordered" evidence="5">
    <location>
        <begin position="155"/>
        <end position="212"/>
    </location>
</feature>
<evidence type="ECO:0000256" key="2">
    <source>
        <dbReference type="ARBA" id="ARBA00008332"/>
    </source>
</evidence>
<protein>
    <submittedName>
        <fullName evidence="6">Uncharacterized protein</fullName>
    </submittedName>
</protein>
<dbReference type="Pfam" id="PF10248">
    <property type="entry name" value="Mlf1IP"/>
    <property type="match status" value="1"/>
</dbReference>
<evidence type="ECO:0000313" key="7">
    <source>
        <dbReference type="Proteomes" id="UP000007014"/>
    </source>
</evidence>
<dbReference type="OrthoDB" id="10373000at2759"/>
<feature type="compositionally biased region" description="Polar residues" evidence="5">
    <location>
        <begin position="20"/>
        <end position="31"/>
    </location>
</feature>
<keyword evidence="3" id="KW-0963">Cytoplasm</keyword>
<feature type="region of interest" description="Disordered" evidence="5">
    <location>
        <begin position="1"/>
        <end position="68"/>
    </location>
</feature>
<organism evidence="6 7">
    <name type="scientific">Cyanidioschyzon merolae (strain NIES-3377 / 10D)</name>
    <name type="common">Unicellular red alga</name>
    <dbReference type="NCBI Taxonomy" id="280699"/>
    <lineage>
        <taxon>Eukaryota</taxon>
        <taxon>Rhodophyta</taxon>
        <taxon>Bangiophyceae</taxon>
        <taxon>Cyanidiales</taxon>
        <taxon>Cyanidiaceae</taxon>
        <taxon>Cyanidioschyzon</taxon>
    </lineage>
</organism>